<reference evidence="3 4" key="1">
    <citation type="submission" date="2017-06" db="EMBL/GenBank/DDBJ databases">
        <authorList>
            <consortium name="Pathogen Informatics"/>
        </authorList>
    </citation>
    <scope>NUCLEOTIDE SEQUENCE [LARGE SCALE GENOMIC DNA]</scope>
    <source>
        <strain evidence="3 4">NCTC13490</strain>
    </source>
</reference>
<protein>
    <submittedName>
        <fullName evidence="3">Uncharacterized conserved protein</fullName>
    </submittedName>
</protein>
<dbReference type="KEGG" id="ctak:4412677_01481"/>
<dbReference type="AlphaFoldDB" id="A0A239XEH0"/>
<dbReference type="PANTHER" id="PTHR40459">
    <property type="entry name" value="CONSERVED HYPOTHETICAL ALANINE AND LEUCINE RICH PROTEIN"/>
    <property type="match status" value="1"/>
</dbReference>
<dbReference type="InterPro" id="IPR037108">
    <property type="entry name" value="TM1727-like_C_sf"/>
</dbReference>
<name>A0A239XEH0_9FLAO</name>
<dbReference type="SUPFAM" id="SSF51735">
    <property type="entry name" value="NAD(P)-binding Rossmann-fold domains"/>
    <property type="match status" value="1"/>
</dbReference>
<keyword evidence="4" id="KW-1185">Reference proteome</keyword>
<dbReference type="SUPFAM" id="SSF48179">
    <property type="entry name" value="6-phosphogluconate dehydrogenase C-terminal domain-like"/>
    <property type="match status" value="1"/>
</dbReference>
<dbReference type="InterPro" id="IPR028939">
    <property type="entry name" value="P5C_Rdtase_cat_N"/>
</dbReference>
<dbReference type="InterPro" id="IPR008927">
    <property type="entry name" value="6-PGluconate_DH-like_C_sf"/>
</dbReference>
<evidence type="ECO:0000313" key="3">
    <source>
        <dbReference type="EMBL" id="SNV45107.1"/>
    </source>
</evidence>
<dbReference type="RefSeq" id="WP_095071922.1">
    <property type="nucleotide sequence ID" value="NZ_LT906465.1"/>
</dbReference>
<dbReference type="Pfam" id="PF10728">
    <property type="entry name" value="DUF2520"/>
    <property type="match status" value="1"/>
</dbReference>
<dbReference type="InterPro" id="IPR036291">
    <property type="entry name" value="NAD(P)-bd_dom_sf"/>
</dbReference>
<organism evidence="3 4">
    <name type="scientific">Chryseobacterium taklimakanense</name>
    <dbReference type="NCBI Taxonomy" id="536441"/>
    <lineage>
        <taxon>Bacteria</taxon>
        <taxon>Pseudomonadati</taxon>
        <taxon>Bacteroidota</taxon>
        <taxon>Flavobacteriia</taxon>
        <taxon>Flavobacteriales</taxon>
        <taxon>Weeksellaceae</taxon>
        <taxon>Chryseobacterium group</taxon>
        <taxon>Chryseobacterium</taxon>
    </lineage>
</organism>
<accession>A0A239XEH0</accession>
<dbReference type="Pfam" id="PF03807">
    <property type="entry name" value="F420_oxidored"/>
    <property type="match status" value="1"/>
</dbReference>
<dbReference type="Proteomes" id="UP000215196">
    <property type="component" value="Chromosome 1"/>
</dbReference>
<gene>
    <name evidence="3" type="ORF">SAMEA4412677_01481</name>
</gene>
<feature type="domain" description="DUF2520" evidence="2">
    <location>
        <begin position="120"/>
        <end position="243"/>
    </location>
</feature>
<dbReference type="PANTHER" id="PTHR40459:SF1">
    <property type="entry name" value="CONSERVED HYPOTHETICAL ALANINE AND LEUCINE RICH PROTEIN"/>
    <property type="match status" value="1"/>
</dbReference>
<evidence type="ECO:0000259" key="2">
    <source>
        <dbReference type="Pfam" id="PF10728"/>
    </source>
</evidence>
<dbReference type="Gene3D" id="3.40.50.720">
    <property type="entry name" value="NAD(P)-binding Rossmann-like Domain"/>
    <property type="match status" value="1"/>
</dbReference>
<evidence type="ECO:0000259" key="1">
    <source>
        <dbReference type="Pfam" id="PF03807"/>
    </source>
</evidence>
<sequence>METVIIGSGNVAYHLAKAFTQNGIAIKQIFGRNEEALKTISEENNIPYSTQNLADADFYLICVSDSAVEEISKIIDKKDCLVAHTSGSLPKEILVGEYRKASFYPLQTFSKPKDLDYSQIPFFTEAENDADQKFLKSIALRISENVMVTDYEKRKYVHLTAVFSCNFVNHLFARAKEVSDSQNIPFGFFIPLIDETVRKIHYLDPKDAQTGPAVRNDGRVLQLHEKLITNEEHLKLYKALNESIMKMYGLK</sequence>
<proteinExistence type="predicted"/>
<dbReference type="Gene3D" id="1.10.1040.20">
    <property type="entry name" value="ProC-like, C-terminal domain"/>
    <property type="match status" value="1"/>
</dbReference>
<dbReference type="EMBL" id="LT906465">
    <property type="protein sequence ID" value="SNV45107.1"/>
    <property type="molecule type" value="Genomic_DNA"/>
</dbReference>
<evidence type="ECO:0000313" key="4">
    <source>
        <dbReference type="Proteomes" id="UP000215196"/>
    </source>
</evidence>
<feature type="domain" description="Pyrroline-5-carboxylate reductase catalytic N-terminal" evidence="1">
    <location>
        <begin position="4"/>
        <end position="75"/>
    </location>
</feature>
<dbReference type="InterPro" id="IPR018931">
    <property type="entry name" value="DUF2520"/>
</dbReference>